<evidence type="ECO:0000256" key="2">
    <source>
        <dbReference type="ARBA" id="ARBA00009389"/>
    </source>
</evidence>
<dbReference type="AlphaFoldDB" id="A0A0G4IH41"/>
<feature type="coiled-coil region" evidence="4">
    <location>
        <begin position="63"/>
        <end position="97"/>
    </location>
</feature>
<accession>A0A0G4IH41</accession>
<protein>
    <recommendedName>
        <fullName evidence="7">c-Myc-binding protein</fullName>
    </recommendedName>
</protein>
<dbReference type="PANTHER" id="PTHR13168">
    <property type="entry name" value="ASSOCIATE OF C-MYC AMY-1"/>
    <property type="match status" value="1"/>
</dbReference>
<keyword evidence="6" id="KW-1185">Reference proteome</keyword>
<sequence>LSAAMQTAESKKEEFQAYLEKSGVIDALTKVLVGLYEVPERPAAENAIDFIKEYLGAPIGVDIDELRKTCDRQKEEIAVKDKTIAELTAKVEELSRNAASPGGPDAK</sequence>
<evidence type="ECO:0000256" key="1">
    <source>
        <dbReference type="ARBA" id="ARBA00004123"/>
    </source>
</evidence>
<dbReference type="PANTHER" id="PTHR13168:SF0">
    <property type="entry name" value="C-MYC-BINDING PROTEIN"/>
    <property type="match status" value="1"/>
</dbReference>
<dbReference type="GO" id="GO:0005634">
    <property type="term" value="C:nucleus"/>
    <property type="evidence" value="ECO:0007669"/>
    <property type="project" value="UniProtKB-SubCell"/>
</dbReference>
<comment type="similarity">
    <text evidence="2">Belongs to the AMY1 family.</text>
</comment>
<dbReference type="InterPro" id="IPR026060">
    <property type="entry name" value="AMY1"/>
</dbReference>
<keyword evidence="4" id="KW-0175">Coiled coil</keyword>
<evidence type="ECO:0008006" key="7">
    <source>
        <dbReference type="Google" id="ProtNLM"/>
    </source>
</evidence>
<reference evidence="5 6" key="1">
    <citation type="submission" date="2015-02" db="EMBL/GenBank/DDBJ databases">
        <authorList>
            <person name="Chooi Y.-H."/>
        </authorList>
    </citation>
    <scope>NUCLEOTIDE SEQUENCE [LARGE SCALE GENOMIC DNA]</scope>
    <source>
        <strain evidence="5">E3</strain>
    </source>
</reference>
<evidence type="ECO:0000313" key="5">
    <source>
        <dbReference type="EMBL" id="CEO94494.1"/>
    </source>
</evidence>
<dbReference type="STRING" id="37360.A0A0G4IH41"/>
<dbReference type="OrthoDB" id="524165at2759"/>
<proteinExistence type="inferred from homology"/>
<evidence type="ECO:0000256" key="4">
    <source>
        <dbReference type="SAM" id="Coils"/>
    </source>
</evidence>
<keyword evidence="3" id="KW-0539">Nucleus</keyword>
<evidence type="ECO:0000313" key="6">
    <source>
        <dbReference type="Proteomes" id="UP000039324"/>
    </source>
</evidence>
<dbReference type="OMA" id="HLELTEM"/>
<dbReference type="EMBL" id="CDSF01000001">
    <property type="protein sequence ID" value="CEO94494.1"/>
    <property type="molecule type" value="Genomic_DNA"/>
</dbReference>
<organism evidence="5 6">
    <name type="scientific">Plasmodiophora brassicae</name>
    <name type="common">Clubroot disease agent</name>
    <dbReference type="NCBI Taxonomy" id="37360"/>
    <lineage>
        <taxon>Eukaryota</taxon>
        <taxon>Sar</taxon>
        <taxon>Rhizaria</taxon>
        <taxon>Endomyxa</taxon>
        <taxon>Phytomyxea</taxon>
        <taxon>Plasmodiophorida</taxon>
        <taxon>Plasmodiophoridae</taxon>
        <taxon>Plasmodiophora</taxon>
    </lineage>
</organism>
<feature type="non-terminal residue" evidence="5">
    <location>
        <position position="1"/>
    </location>
</feature>
<gene>
    <name evidence="5" type="ORF">PBRA_000279</name>
</gene>
<dbReference type="GO" id="GO:0003713">
    <property type="term" value="F:transcription coactivator activity"/>
    <property type="evidence" value="ECO:0007669"/>
    <property type="project" value="InterPro"/>
</dbReference>
<dbReference type="Proteomes" id="UP000039324">
    <property type="component" value="Unassembled WGS sequence"/>
</dbReference>
<comment type="subcellular location">
    <subcellularLocation>
        <location evidence="1">Nucleus</location>
    </subcellularLocation>
</comment>
<evidence type="ECO:0000256" key="3">
    <source>
        <dbReference type="ARBA" id="ARBA00023242"/>
    </source>
</evidence>
<name>A0A0G4IH41_PLABS</name>
<dbReference type="PRINTS" id="PR02028">
    <property type="entry name" value="CMYCBINDINGP"/>
</dbReference>